<feature type="compositionally biased region" description="Low complexity" evidence="5">
    <location>
        <begin position="1412"/>
        <end position="1426"/>
    </location>
</feature>
<evidence type="ECO:0000256" key="4">
    <source>
        <dbReference type="PROSITE-ProRule" id="PRU00221"/>
    </source>
</evidence>
<dbReference type="PANTHER" id="PTHR12616:SF8">
    <property type="entry name" value="VACUOLAR PROTEIN SORTING-ASSOCIATED PROTEIN 8 HOMOLOG"/>
    <property type="match status" value="1"/>
</dbReference>
<accession>A0A9W8AZR7</accession>
<dbReference type="GO" id="GO:0005770">
    <property type="term" value="C:late endosome"/>
    <property type="evidence" value="ECO:0007669"/>
    <property type="project" value="TreeGrafter"/>
</dbReference>
<name>A0A9W8AZR7_9FUNG</name>
<proteinExistence type="inferred from homology"/>
<evidence type="ECO:0000313" key="9">
    <source>
        <dbReference type="Proteomes" id="UP001150925"/>
    </source>
</evidence>
<feature type="non-terminal residue" evidence="8">
    <location>
        <position position="2192"/>
    </location>
</feature>
<dbReference type="PANTHER" id="PTHR12616">
    <property type="entry name" value="VACUOLAR PROTEIN SORTING VPS41"/>
    <property type="match status" value="1"/>
</dbReference>
<dbReference type="Pfam" id="PF25066">
    <property type="entry name" value="TPR_VPS8_2"/>
    <property type="match status" value="1"/>
</dbReference>
<dbReference type="InterPro" id="IPR045111">
    <property type="entry name" value="Vps41/Vps8"/>
</dbReference>
<feature type="region of interest" description="Disordered" evidence="5">
    <location>
        <begin position="562"/>
        <end position="585"/>
    </location>
</feature>
<evidence type="ECO:0000259" key="7">
    <source>
        <dbReference type="Pfam" id="PF25066"/>
    </source>
</evidence>
<dbReference type="Gene3D" id="2.130.10.10">
    <property type="entry name" value="YVTN repeat-like/Quinoprotein amine dehydrogenase"/>
    <property type="match status" value="1"/>
</dbReference>
<dbReference type="SUPFAM" id="SSF50978">
    <property type="entry name" value="WD40 repeat-like"/>
    <property type="match status" value="1"/>
</dbReference>
<feature type="compositionally biased region" description="Low complexity" evidence="5">
    <location>
        <begin position="1433"/>
        <end position="1454"/>
    </location>
</feature>
<evidence type="ECO:0000259" key="6">
    <source>
        <dbReference type="Pfam" id="PF12816"/>
    </source>
</evidence>
<evidence type="ECO:0000256" key="1">
    <source>
        <dbReference type="ARBA" id="ARBA00009422"/>
    </source>
</evidence>
<dbReference type="InterPro" id="IPR001680">
    <property type="entry name" value="WD40_rpt"/>
</dbReference>
<dbReference type="SMART" id="SM00320">
    <property type="entry name" value="WD40"/>
    <property type="match status" value="1"/>
</dbReference>
<comment type="caution">
    <text evidence="8">The sequence shown here is derived from an EMBL/GenBank/DDBJ whole genome shotgun (WGS) entry which is preliminary data.</text>
</comment>
<dbReference type="InterPro" id="IPR025941">
    <property type="entry name" value="Vps8_central_dom"/>
</dbReference>
<dbReference type="SUPFAM" id="SSF50998">
    <property type="entry name" value="Quinoprotein alcohol dehydrogenase-like"/>
    <property type="match status" value="1"/>
</dbReference>
<keyword evidence="2 4" id="KW-0853">WD repeat</keyword>
<evidence type="ECO:0000256" key="2">
    <source>
        <dbReference type="ARBA" id="ARBA00022574"/>
    </source>
</evidence>
<feature type="domain" description="Vacuolar protein sorting-associated protein 8 central" evidence="6">
    <location>
        <begin position="898"/>
        <end position="1118"/>
    </location>
</feature>
<dbReference type="OrthoDB" id="289913at2759"/>
<dbReference type="GO" id="GO:0030897">
    <property type="term" value="C:HOPS complex"/>
    <property type="evidence" value="ECO:0007669"/>
    <property type="project" value="TreeGrafter"/>
</dbReference>
<dbReference type="GO" id="GO:0006623">
    <property type="term" value="P:protein targeting to vacuole"/>
    <property type="evidence" value="ECO:0007669"/>
    <property type="project" value="InterPro"/>
</dbReference>
<sequence>MAYSTGAITYGIRPLPTIITQYREASISEEELPNVSPEQLHTAITTLEGLKDELLLHVRKLHPVMPTDQGTPMVPTSTKQPSRPLDSHQFRLASEYLDRITEDIAVCKQFESGDMTLDNILADTSTLEDMDLSWASQEWPSMHFELPIDSDAPQGGAGVPPATSSGRSEDTSVVQPQSSNFSSVPSIGESSMSGIRLDTGSPLIDAHRIGSVTNNEESTTSVITEYFVESSLVSDIESEHNGPDGLFAALGGLGKPSALCISSSWVYIGTTYSLILMYENVPNAPLRHTLAASELIHDRNYHGAVTALALSPDKAILVAGHTDGSILLWNLEKRTTIKSLPPVAYTNTPDSSLASTGSRIDLSIVQLAYIGVGHTRFISVDACGRVFFHTFTRGLLGVSVSSSQFSFPLISPPNAFSSAPPTSEITLALRVLPYGPVPYPTDRLGLLAVATSHRLLILQTRPHTRVVYQWPWKNTTGVSRPDISSTRAASLSWFPAVGKEKQVTKGPQLACSYQCTLRIYMVHSRPKPRFLGFTGSSHVQPLQVKTSGPLAKPLVHSARAFWPPAQSQPGPNDTQPIPNPRPPTSSLNFHNLLDIQFEEPILSVDWYNADHLYVVDIRQRLHVVSWSGRQYGKSMVYNFGANPLAYLEFRAPMASSSTPSEEPKQAITCRTYANTLRCHKGRLYRMDQNGVEMGTLLMWSERLLRLIDRGHFVEAIRCATEFLVSLEDPQSAVDSHTFPWGEYPAQPEPVSSSLSPEADGRSAVDTNADSSYEFVFPTSPERCGNGSETPAEPMLPTVELVLGLSTNTASSRSTLRTRILALIRGSLEYTFRTTDHESNLPAPIDVPRRDGQRLNPEVYSSLAAACVDACLAMGEEDDLAFLLDEVYNYYRNAQCQAVFLEVLEPYLVGNRIQPVSLVTPDLVHDLIQVYYKEHHWVKRLETCLLHLDPLASFDIDRILHICRNERLDNLMIYTWNTCLGDFVRPLEEMVDRLALNWVPPENANDSVEDATSSVLACPSSFSMETSMVLLQRILAYALEALAGQSYPLGTPLPSATAVSARRDVFTYFFQPQSVDSSVNPYHGWPVTLRQEPLFDARFPVLSVLVLLEPGMVMSFLDRVMELPDIAALNVQASPVTSVDPLDKPNLQKAQEVVTARQMVGNTVQELVTGVLERSQFYQLHFSPEQLLTTALPPGHEPVPSTSLPSAAWAKALTACTLLYSFLARNYAYYYPLVYIGERQLDSITWFLISPALANVFHNVLVNQDSDASDTLLAATPLYKLASLPTPTDAELAASPVYLSLSSPNVFDERQLGVQNLLNMRMPRNVDNFLAGCERVGFYRAMELLNRALGRIGEVALSYLNDPDVERKCGVFKCLHEFLRLDDYKVEQDSTVRIHMDVIEFGRWRRHTREGDSNTTPASTPTSPDSNHLPTVGSTGSLASSSSSDNTPGPSSSTSRAVRIALHHDQPTGDGSLESLTSDTNGEMLVPRSSFSSSSVASFPFPSHRDDVIATAYWNEQFHNLRRIILEYLPQLVDVDPLKTVQLMHQFWSIPPTTDYIRHLVDSTWEERNTLLPKGDQGPITDSDAVEPLNAYVASYRTAYTLVSLAKSCLALRANTLAFPHLLAVHWLVTEPRSCRDYLEELFSYTQPLTQSWFFQYVSFPFHYQAPKRTADYRSTVFSAQPHTPPTAEKVPLGETVATRSLFNAEQPGLLTSDAWQHWFHVTQGFTDVQSTREFLQQWVEYVVEAVPMWSVPVDLIEVMVKALYQFDRSNVYKVLQTYYAELKITKRCYTSCTFGPTPDSNDYAALDTATHAMDTYNNVCQSNVNLDRILELFDTATLDDSVLWIWQRQGRFEQALKVLLEHAGATFHQLLVPSRTSVSPSETMIDFRPESLIQVQGIVKAAIKVALEASKEYTENQVHMEPAIRNPLLASKSVDDTRTTDADTTRPTGLVQSKLVHLWFTLLRFMMTISQRVLAIQTGSTPDTSHGSSVVDVTSEPLKSHSCLVQTVTTATDQLMQTVVEALLHSSYGVSLSHILKLLINDSTGHPSLTWAAAPTELSPVTPVGSGDTCDWSLPSSTLSATYEQFRSVFVTIFDTYGCEKQLITLANDLVSRDFFVRVVQLLRLRRHGWATASGHCEGCTGKLFHDFRPIKGKRSIHDKINHFLTYRTRPWLDPTVLARLAPKTYGIQDTL</sequence>
<evidence type="ECO:0000256" key="5">
    <source>
        <dbReference type="SAM" id="MobiDB-lite"/>
    </source>
</evidence>
<keyword evidence="9" id="KW-1185">Reference proteome</keyword>
<keyword evidence="3" id="KW-0677">Repeat</keyword>
<feature type="compositionally biased region" description="Polar residues" evidence="5">
    <location>
        <begin position="68"/>
        <end position="81"/>
    </location>
</feature>
<dbReference type="InterPro" id="IPR011047">
    <property type="entry name" value="Quinoprotein_ADH-like_sf"/>
</dbReference>
<evidence type="ECO:0000313" key="8">
    <source>
        <dbReference type="EMBL" id="KAJ1969417.1"/>
    </source>
</evidence>
<feature type="compositionally biased region" description="Polar residues" evidence="5">
    <location>
        <begin position="162"/>
        <end position="191"/>
    </location>
</feature>
<dbReference type="InterPro" id="IPR059070">
    <property type="entry name" value="TPR_VPS8_2"/>
</dbReference>
<dbReference type="GO" id="GO:0034058">
    <property type="term" value="P:endosomal vesicle fusion"/>
    <property type="evidence" value="ECO:0007669"/>
    <property type="project" value="TreeGrafter"/>
</dbReference>
<dbReference type="PROSITE" id="PS50294">
    <property type="entry name" value="WD_REPEATS_REGION"/>
    <property type="match status" value="1"/>
</dbReference>
<dbReference type="InterPro" id="IPR019775">
    <property type="entry name" value="WD40_repeat_CS"/>
</dbReference>
<dbReference type="PROSITE" id="PS00678">
    <property type="entry name" value="WD_REPEATS_1"/>
    <property type="match status" value="1"/>
</dbReference>
<feature type="domain" description="VPS8-like TPR-like repeats" evidence="7">
    <location>
        <begin position="2077"/>
        <end position="2126"/>
    </location>
</feature>
<dbReference type="PROSITE" id="PS50082">
    <property type="entry name" value="WD_REPEATS_2"/>
    <property type="match status" value="1"/>
</dbReference>
<gene>
    <name evidence="8" type="ORF">IWQ62_000639</name>
</gene>
<dbReference type="InterPro" id="IPR036322">
    <property type="entry name" value="WD40_repeat_dom_sf"/>
</dbReference>
<feature type="region of interest" description="Disordered" evidence="5">
    <location>
        <begin position="66"/>
        <end position="87"/>
    </location>
</feature>
<protein>
    <submittedName>
        <fullName evidence="8">Uncharacterized protein</fullName>
    </submittedName>
</protein>
<dbReference type="Pfam" id="PF12816">
    <property type="entry name" value="TPR_Vps8"/>
    <property type="match status" value="1"/>
</dbReference>
<organism evidence="8 9">
    <name type="scientific">Dispira parvispora</name>
    <dbReference type="NCBI Taxonomy" id="1520584"/>
    <lineage>
        <taxon>Eukaryota</taxon>
        <taxon>Fungi</taxon>
        <taxon>Fungi incertae sedis</taxon>
        <taxon>Zoopagomycota</taxon>
        <taxon>Kickxellomycotina</taxon>
        <taxon>Dimargaritomycetes</taxon>
        <taxon>Dimargaritales</taxon>
        <taxon>Dimargaritaceae</taxon>
        <taxon>Dispira</taxon>
    </lineage>
</organism>
<feature type="repeat" description="WD" evidence="4">
    <location>
        <begin position="298"/>
        <end position="339"/>
    </location>
</feature>
<feature type="compositionally biased region" description="Polar residues" evidence="5">
    <location>
        <begin position="565"/>
        <end position="576"/>
    </location>
</feature>
<feature type="region of interest" description="Disordered" evidence="5">
    <location>
        <begin position="1407"/>
        <end position="1455"/>
    </location>
</feature>
<dbReference type="EMBL" id="JANBPY010000061">
    <property type="protein sequence ID" value="KAJ1969417.1"/>
    <property type="molecule type" value="Genomic_DNA"/>
</dbReference>
<feature type="region of interest" description="Disordered" evidence="5">
    <location>
        <begin position="741"/>
        <end position="763"/>
    </location>
</feature>
<dbReference type="Pfam" id="PF23410">
    <property type="entry name" value="Beta-prop_VPS8"/>
    <property type="match status" value="1"/>
</dbReference>
<feature type="region of interest" description="Disordered" evidence="5">
    <location>
        <begin position="145"/>
        <end position="191"/>
    </location>
</feature>
<dbReference type="Proteomes" id="UP001150925">
    <property type="component" value="Unassembled WGS sequence"/>
</dbReference>
<reference evidence="8" key="1">
    <citation type="submission" date="2022-07" db="EMBL/GenBank/DDBJ databases">
        <title>Phylogenomic reconstructions and comparative analyses of Kickxellomycotina fungi.</title>
        <authorList>
            <person name="Reynolds N.K."/>
            <person name="Stajich J.E."/>
            <person name="Barry K."/>
            <person name="Grigoriev I.V."/>
            <person name="Crous P."/>
            <person name="Smith M.E."/>
        </authorList>
    </citation>
    <scope>NUCLEOTIDE SEQUENCE</scope>
    <source>
        <strain evidence="8">RSA 1196</strain>
    </source>
</reference>
<comment type="similarity">
    <text evidence="1">Belongs to the VPS8 family.</text>
</comment>
<evidence type="ECO:0000256" key="3">
    <source>
        <dbReference type="ARBA" id="ARBA00022737"/>
    </source>
</evidence>
<dbReference type="InterPro" id="IPR015943">
    <property type="entry name" value="WD40/YVTN_repeat-like_dom_sf"/>
</dbReference>